<dbReference type="PANTHER" id="PTHR47440:SF1">
    <property type="entry name" value="RHO_RAC GUANINE NUCLEOTIDE EXCHANGE FACTOR 18"/>
    <property type="match status" value="1"/>
</dbReference>
<dbReference type="InterPro" id="IPR053089">
    <property type="entry name" value="Rho_GEF18"/>
</dbReference>
<dbReference type="PANTHER" id="PTHR47440">
    <property type="entry name" value="RIKEN CDNA A430078G23 GENE"/>
    <property type="match status" value="1"/>
</dbReference>
<evidence type="ECO:0000313" key="2">
    <source>
        <dbReference type="Ensembl" id="ENSMLUP00000020110.1"/>
    </source>
</evidence>
<dbReference type="InParanoid" id="G1Q8S7"/>
<feature type="compositionally biased region" description="Basic and acidic residues" evidence="1">
    <location>
        <begin position="177"/>
        <end position="189"/>
    </location>
</feature>
<dbReference type="Ensembl" id="ENSMLUT00000029524.1">
    <property type="protein sequence ID" value="ENSMLUP00000020110.1"/>
    <property type="gene ID" value="ENSMLUG00000023910.1"/>
</dbReference>
<dbReference type="GeneTree" id="ENSGT00940000154146"/>
<dbReference type="EMBL" id="AAPE02050736">
    <property type="status" value="NOT_ANNOTATED_CDS"/>
    <property type="molecule type" value="Genomic_DNA"/>
</dbReference>
<proteinExistence type="predicted"/>
<dbReference type="HOGENOM" id="CLU_044352_0_0_1"/>
<dbReference type="AlphaFoldDB" id="G1Q8S7"/>
<feature type="region of interest" description="Disordered" evidence="1">
    <location>
        <begin position="1"/>
        <end position="115"/>
    </location>
</feature>
<sequence length="362" mass="38118">TGSESKPCVQPFDPGAAALTTNSSRGSWRPEHLEFSTMGDEQEEAGPGQLGESTEDLSLDWGALQGSEYLQDLGLEAPAHRQPGAARESDPPSEAAGSGSSCSSPAGPQGLPRRCSWARSRSCSDSWQRFSLDSSAVSEGPCLPRALATLALNLPGESLQAWTKECLSGGRTPAKHPGKEGDGLEERVRSQSVPVTLDEVSALESSRALEVPTHAAQGSPAWCFPLGPSRAAGLVEVLGEGFQRAREPPASALLYPLPQGSGAPPLPWPSAPFSSSEDGASKMERSDRGITRAKCRLSSLRSRVTRHKDKGKSPVQLKDKDQDARERKECVNGHQLSRGAVSGHAPCPLCSSGLLLRALGTG</sequence>
<feature type="compositionally biased region" description="Low complexity" evidence="1">
    <location>
        <begin position="92"/>
        <end position="115"/>
    </location>
</feature>
<dbReference type="eggNOG" id="ENOG502TI1C">
    <property type="taxonomic scope" value="Eukaryota"/>
</dbReference>
<protein>
    <submittedName>
        <fullName evidence="2">Uncharacterized protein</fullName>
    </submittedName>
</protein>
<dbReference type="EMBL" id="AAPE02050735">
    <property type="status" value="NOT_ANNOTATED_CDS"/>
    <property type="molecule type" value="Genomic_DNA"/>
</dbReference>
<organism evidence="2 3">
    <name type="scientific">Myotis lucifugus</name>
    <name type="common">Little brown bat</name>
    <dbReference type="NCBI Taxonomy" id="59463"/>
    <lineage>
        <taxon>Eukaryota</taxon>
        <taxon>Metazoa</taxon>
        <taxon>Chordata</taxon>
        <taxon>Craniata</taxon>
        <taxon>Vertebrata</taxon>
        <taxon>Euteleostomi</taxon>
        <taxon>Mammalia</taxon>
        <taxon>Eutheria</taxon>
        <taxon>Laurasiatheria</taxon>
        <taxon>Chiroptera</taxon>
        <taxon>Yangochiroptera</taxon>
        <taxon>Vespertilionidae</taxon>
        <taxon>Myotis</taxon>
    </lineage>
</organism>
<reference evidence="2" key="2">
    <citation type="submission" date="2025-08" db="UniProtKB">
        <authorList>
            <consortium name="Ensembl"/>
        </authorList>
    </citation>
    <scope>IDENTIFICATION</scope>
</reference>
<accession>G1Q8S7</accession>
<reference evidence="2" key="3">
    <citation type="submission" date="2025-09" db="UniProtKB">
        <authorList>
            <consortium name="Ensembl"/>
        </authorList>
    </citation>
    <scope>IDENTIFICATION</scope>
</reference>
<dbReference type="Proteomes" id="UP000001074">
    <property type="component" value="Unassembled WGS sequence"/>
</dbReference>
<feature type="region of interest" description="Disordered" evidence="1">
    <location>
        <begin position="258"/>
        <end position="330"/>
    </location>
</feature>
<feature type="compositionally biased region" description="Basic and acidic residues" evidence="1">
    <location>
        <begin position="317"/>
        <end position="330"/>
    </location>
</feature>
<name>G1Q8S7_MYOLU</name>
<dbReference type="EMBL" id="AAPE02050737">
    <property type="status" value="NOT_ANNOTATED_CDS"/>
    <property type="molecule type" value="Genomic_DNA"/>
</dbReference>
<reference evidence="2 3" key="1">
    <citation type="journal article" date="2011" name="Nature">
        <title>A high-resolution map of human evolutionary constraint using 29 mammals.</title>
        <authorList>
            <person name="Lindblad-Toh K."/>
            <person name="Garber M."/>
            <person name="Zuk O."/>
            <person name="Lin M.F."/>
            <person name="Parker B.J."/>
            <person name="Washietl S."/>
            <person name="Kheradpour P."/>
            <person name="Ernst J."/>
            <person name="Jordan G."/>
            <person name="Mauceli E."/>
            <person name="Ward L.D."/>
            <person name="Lowe C.B."/>
            <person name="Holloway A.K."/>
            <person name="Clamp M."/>
            <person name="Gnerre S."/>
            <person name="Alfoldi J."/>
            <person name="Beal K."/>
            <person name="Chang J."/>
            <person name="Clawson H."/>
            <person name="Cuff J."/>
            <person name="Di Palma F."/>
            <person name="Fitzgerald S."/>
            <person name="Flicek P."/>
            <person name="Guttman M."/>
            <person name="Hubisz M.J."/>
            <person name="Jaffe D.B."/>
            <person name="Jungreis I."/>
            <person name="Kent W.J."/>
            <person name="Kostka D."/>
            <person name="Lara M."/>
            <person name="Martins A.L."/>
            <person name="Massingham T."/>
            <person name="Moltke I."/>
            <person name="Raney B.J."/>
            <person name="Rasmussen M.D."/>
            <person name="Robinson J."/>
            <person name="Stark A."/>
            <person name="Vilella A.J."/>
            <person name="Wen J."/>
            <person name="Xie X."/>
            <person name="Zody M.C."/>
            <person name="Baldwin J."/>
            <person name="Bloom T."/>
            <person name="Chin C.W."/>
            <person name="Heiman D."/>
            <person name="Nicol R."/>
            <person name="Nusbaum C."/>
            <person name="Young S."/>
            <person name="Wilkinson J."/>
            <person name="Worley K.C."/>
            <person name="Kovar C.L."/>
            <person name="Muzny D.M."/>
            <person name="Gibbs R.A."/>
            <person name="Cree A."/>
            <person name="Dihn H.H."/>
            <person name="Fowler G."/>
            <person name="Jhangiani S."/>
            <person name="Joshi V."/>
            <person name="Lee S."/>
            <person name="Lewis L.R."/>
            <person name="Nazareth L.V."/>
            <person name="Okwuonu G."/>
            <person name="Santibanez J."/>
            <person name="Warren W.C."/>
            <person name="Mardis E.R."/>
            <person name="Weinstock G.M."/>
            <person name="Wilson R.K."/>
            <person name="Delehaunty K."/>
            <person name="Dooling D."/>
            <person name="Fronik C."/>
            <person name="Fulton L."/>
            <person name="Fulton B."/>
            <person name="Graves T."/>
            <person name="Minx P."/>
            <person name="Sodergren E."/>
            <person name="Birney E."/>
            <person name="Margulies E.H."/>
            <person name="Herrero J."/>
            <person name="Green E.D."/>
            <person name="Haussler D."/>
            <person name="Siepel A."/>
            <person name="Goldman N."/>
            <person name="Pollard K.S."/>
            <person name="Pedersen J.S."/>
            <person name="Lander E.S."/>
            <person name="Kellis M."/>
        </authorList>
    </citation>
    <scope>NUCLEOTIDE SEQUENCE [LARGE SCALE GENOMIC DNA]</scope>
</reference>
<evidence type="ECO:0000313" key="3">
    <source>
        <dbReference type="Proteomes" id="UP000001074"/>
    </source>
</evidence>
<dbReference type="STRING" id="59463.ENSMLUP00000020110"/>
<keyword evidence="3" id="KW-1185">Reference proteome</keyword>
<feature type="compositionally biased region" description="Basic and acidic residues" evidence="1">
    <location>
        <begin position="279"/>
        <end position="290"/>
    </location>
</feature>
<evidence type="ECO:0000256" key="1">
    <source>
        <dbReference type="SAM" id="MobiDB-lite"/>
    </source>
</evidence>
<dbReference type="OMA" id="EPGMAPW"/>
<feature type="region of interest" description="Disordered" evidence="1">
    <location>
        <begin position="169"/>
        <end position="193"/>
    </location>
</feature>